<accession>A0ABV9FLL6</accession>
<comment type="caution">
    <text evidence="8">The sequence shown here is derived from an EMBL/GenBank/DDBJ whole genome shotgun (WGS) entry which is preliminary data.</text>
</comment>
<evidence type="ECO:0000313" key="9">
    <source>
        <dbReference type="Proteomes" id="UP001596028"/>
    </source>
</evidence>
<feature type="transmembrane region" description="Helical" evidence="6">
    <location>
        <begin position="46"/>
        <end position="66"/>
    </location>
</feature>
<dbReference type="InterPro" id="IPR010432">
    <property type="entry name" value="RDD"/>
</dbReference>
<keyword evidence="9" id="KW-1185">Reference proteome</keyword>
<evidence type="ECO:0000256" key="6">
    <source>
        <dbReference type="SAM" id="Phobius"/>
    </source>
</evidence>
<dbReference type="InterPro" id="IPR051791">
    <property type="entry name" value="Pra-immunoreactive"/>
</dbReference>
<organism evidence="8 9">
    <name type="scientific">Cohnella hongkongensis</name>
    <dbReference type="NCBI Taxonomy" id="178337"/>
    <lineage>
        <taxon>Bacteria</taxon>
        <taxon>Bacillati</taxon>
        <taxon>Bacillota</taxon>
        <taxon>Bacilli</taxon>
        <taxon>Bacillales</taxon>
        <taxon>Paenibacillaceae</taxon>
        <taxon>Cohnella</taxon>
    </lineage>
</organism>
<dbReference type="RefSeq" id="WP_378102190.1">
    <property type="nucleotide sequence ID" value="NZ_JBHSEP010000030.1"/>
</dbReference>
<dbReference type="PANTHER" id="PTHR36115">
    <property type="entry name" value="PROLINE-RICH ANTIGEN HOMOLOG-RELATED"/>
    <property type="match status" value="1"/>
</dbReference>
<protein>
    <submittedName>
        <fullName evidence="8">RDD family protein</fullName>
    </submittedName>
</protein>
<evidence type="ECO:0000313" key="8">
    <source>
        <dbReference type="EMBL" id="MFC4601730.1"/>
    </source>
</evidence>
<keyword evidence="3 6" id="KW-0812">Transmembrane</keyword>
<sequence length="173" mass="19143">MNASVPLRLKAFAIDYIFICAYLALLFVFSVFVFPSVQQWFVGSPAIAQLSGFALVTMPVSLYFIVCESRRDGQTPGKKIAGIRVVDLNAGRLSVPRAAVRTLLKFIPWELSHFMVYRFVHAGDGEPPLVAYIAGGVVYALMIAYTATAIFSRRKQALYDVIARTQAVDTRSL</sequence>
<keyword evidence="4 6" id="KW-1133">Transmembrane helix</keyword>
<evidence type="ECO:0000256" key="3">
    <source>
        <dbReference type="ARBA" id="ARBA00022692"/>
    </source>
</evidence>
<evidence type="ECO:0000256" key="1">
    <source>
        <dbReference type="ARBA" id="ARBA00004651"/>
    </source>
</evidence>
<keyword evidence="5 6" id="KW-0472">Membrane</keyword>
<proteinExistence type="predicted"/>
<dbReference type="EMBL" id="JBHSEP010000030">
    <property type="protein sequence ID" value="MFC4601730.1"/>
    <property type="molecule type" value="Genomic_DNA"/>
</dbReference>
<keyword evidence="2" id="KW-1003">Cell membrane</keyword>
<name>A0ABV9FLL6_9BACL</name>
<evidence type="ECO:0000256" key="2">
    <source>
        <dbReference type="ARBA" id="ARBA00022475"/>
    </source>
</evidence>
<dbReference type="Pfam" id="PF06271">
    <property type="entry name" value="RDD"/>
    <property type="match status" value="1"/>
</dbReference>
<evidence type="ECO:0000256" key="4">
    <source>
        <dbReference type="ARBA" id="ARBA00022989"/>
    </source>
</evidence>
<reference evidence="9" key="1">
    <citation type="journal article" date="2019" name="Int. J. Syst. Evol. Microbiol.">
        <title>The Global Catalogue of Microorganisms (GCM) 10K type strain sequencing project: providing services to taxonomists for standard genome sequencing and annotation.</title>
        <authorList>
            <consortium name="The Broad Institute Genomics Platform"/>
            <consortium name="The Broad Institute Genome Sequencing Center for Infectious Disease"/>
            <person name="Wu L."/>
            <person name="Ma J."/>
        </authorList>
    </citation>
    <scope>NUCLEOTIDE SEQUENCE [LARGE SCALE GENOMIC DNA]</scope>
    <source>
        <strain evidence="9">CCUG 49571</strain>
    </source>
</reference>
<comment type="subcellular location">
    <subcellularLocation>
        <location evidence="1">Cell membrane</location>
        <topology evidence="1">Multi-pass membrane protein</topology>
    </subcellularLocation>
</comment>
<gene>
    <name evidence="8" type="ORF">ACFO3S_26060</name>
</gene>
<dbReference type="Proteomes" id="UP001596028">
    <property type="component" value="Unassembled WGS sequence"/>
</dbReference>
<feature type="transmembrane region" description="Helical" evidence="6">
    <location>
        <begin position="12"/>
        <end position="34"/>
    </location>
</feature>
<evidence type="ECO:0000259" key="7">
    <source>
        <dbReference type="Pfam" id="PF06271"/>
    </source>
</evidence>
<feature type="domain" description="RDD" evidence="7">
    <location>
        <begin position="4"/>
        <end position="163"/>
    </location>
</feature>
<evidence type="ECO:0000256" key="5">
    <source>
        <dbReference type="ARBA" id="ARBA00023136"/>
    </source>
</evidence>
<feature type="transmembrane region" description="Helical" evidence="6">
    <location>
        <begin position="129"/>
        <end position="151"/>
    </location>
</feature>